<dbReference type="Pfam" id="PF03644">
    <property type="entry name" value="Glyco_hydro_85"/>
    <property type="match status" value="1"/>
</dbReference>
<dbReference type="InterPro" id="IPR000601">
    <property type="entry name" value="PKD_dom"/>
</dbReference>
<dbReference type="CDD" id="cd00146">
    <property type="entry name" value="PKD"/>
    <property type="match status" value="1"/>
</dbReference>
<feature type="domain" description="F5/8 type C" evidence="2">
    <location>
        <begin position="445"/>
        <end position="593"/>
    </location>
</feature>
<protein>
    <submittedName>
        <fullName evidence="4">PKD repeat protein</fullName>
    </submittedName>
</protein>
<evidence type="ECO:0000259" key="3">
    <source>
        <dbReference type="PROSITE" id="PS50093"/>
    </source>
</evidence>
<evidence type="ECO:0000313" key="4">
    <source>
        <dbReference type="EMBL" id="MET3751228.1"/>
    </source>
</evidence>
<dbReference type="InterPro" id="IPR008979">
    <property type="entry name" value="Galactose-bd-like_sf"/>
</dbReference>
<dbReference type="SUPFAM" id="SSF49785">
    <property type="entry name" value="Galactose-binding domain-like"/>
    <property type="match status" value="1"/>
</dbReference>
<dbReference type="EMBL" id="JBEPMJ010000019">
    <property type="protein sequence ID" value="MET3751228.1"/>
    <property type="molecule type" value="Genomic_DNA"/>
</dbReference>
<sequence>MADKLIQVAETYGFDGWFINQETEGAEERTLTRDDAVKMQEFIKYFKKQAPEMRLVYYDSMTSEGKMDWQNALTDKNTMFMTDEEGNAVADEMFLNFWWTEDELADKDLLKASGEKAEELGISPYDLYAGVDVQAEGYLTPVRWDLFESGENTTNTSLGLYCPSWAYYSAATPDEFRQKEDALWVNSEGDPSEEIQYSSEEQWRGISTYAVEKSALTTLPFVTNFSTGNGYSFFREGEQVSKMDWNNRSVGDILPTYRWMIENEGENSLKADFDVADAWYGGNSVKLYGNMEKGKASRIQMYSADLPVEEKTVFTTVTKSNTKCFYINTLTRTDDTKQSEFKVVPVNEQAEQGKGASVKTEWPDNSAPKAGLTASQTLVGAGSTVTFASACSENTEEISWSVPGSSKETAEGESVEAVFEKEGIYEVSVTAKNESGEDTKSISVVVTSGLGKDEELTLLSQGKETQATSFTNENEAPQFAVDGDIAKKRCATGTAPHEIVIDLGREMAVSQVAISHAEAGGEGADMNTKSYEISVSTDNTEFTPVTKVTKNTAGNTTDTFTPVNARYVKVSVVKPTQGSDSAARIYEIQVYGTEDELK</sequence>
<dbReference type="InterPro" id="IPR005201">
    <property type="entry name" value="TIM_ENGase"/>
</dbReference>
<gene>
    <name evidence="4" type="ORF">ABID24_002486</name>
</gene>
<dbReference type="InterPro" id="IPR022409">
    <property type="entry name" value="PKD/Chitinase_dom"/>
</dbReference>
<dbReference type="Proteomes" id="UP001549106">
    <property type="component" value="Unassembled WGS sequence"/>
</dbReference>
<dbReference type="InterPro" id="IPR035986">
    <property type="entry name" value="PKD_dom_sf"/>
</dbReference>
<evidence type="ECO:0000313" key="5">
    <source>
        <dbReference type="Proteomes" id="UP001549106"/>
    </source>
</evidence>
<dbReference type="PROSITE" id="PS50022">
    <property type="entry name" value="FA58C_3"/>
    <property type="match status" value="1"/>
</dbReference>
<dbReference type="InterPro" id="IPR000421">
    <property type="entry name" value="FA58C"/>
</dbReference>
<dbReference type="SUPFAM" id="SSF49299">
    <property type="entry name" value="PKD domain"/>
    <property type="match status" value="1"/>
</dbReference>
<proteinExistence type="predicted"/>
<dbReference type="Pfam" id="PF00801">
    <property type="entry name" value="PKD"/>
    <property type="match status" value="1"/>
</dbReference>
<keyword evidence="1" id="KW-0378">Hydrolase</keyword>
<dbReference type="InterPro" id="IPR032979">
    <property type="entry name" value="ENGase"/>
</dbReference>
<keyword evidence="1" id="KW-0326">Glycosidase</keyword>
<name>A0ABV2M725_9FIRM</name>
<organism evidence="4 5">
    <name type="scientific">Blautia caecimuris</name>
    <dbReference type="NCBI Taxonomy" id="1796615"/>
    <lineage>
        <taxon>Bacteria</taxon>
        <taxon>Bacillati</taxon>
        <taxon>Bacillota</taxon>
        <taxon>Clostridia</taxon>
        <taxon>Lachnospirales</taxon>
        <taxon>Lachnospiraceae</taxon>
        <taxon>Blautia</taxon>
    </lineage>
</organism>
<dbReference type="Gene3D" id="3.20.20.80">
    <property type="entry name" value="Glycosidases"/>
    <property type="match status" value="1"/>
</dbReference>
<dbReference type="Gene3D" id="2.60.40.10">
    <property type="entry name" value="Immunoglobulins"/>
    <property type="match status" value="1"/>
</dbReference>
<dbReference type="PROSITE" id="PS50093">
    <property type="entry name" value="PKD"/>
    <property type="match status" value="1"/>
</dbReference>
<comment type="caution">
    <text evidence="4">The sequence shown here is derived from an EMBL/GenBank/DDBJ whole genome shotgun (WGS) entry which is preliminary data.</text>
</comment>
<dbReference type="InterPro" id="IPR013783">
    <property type="entry name" value="Ig-like_fold"/>
</dbReference>
<dbReference type="PANTHER" id="PTHR13246:SF1">
    <property type="entry name" value="CYTOSOLIC ENDO-BETA-N-ACETYLGLUCOSAMINIDASE"/>
    <property type="match status" value="1"/>
</dbReference>
<dbReference type="PANTHER" id="PTHR13246">
    <property type="entry name" value="ENDO BETA N-ACETYLGLUCOSAMINIDASE"/>
    <property type="match status" value="1"/>
</dbReference>
<dbReference type="Pfam" id="PF00754">
    <property type="entry name" value="F5_F8_type_C"/>
    <property type="match status" value="1"/>
</dbReference>
<evidence type="ECO:0000259" key="2">
    <source>
        <dbReference type="PROSITE" id="PS50022"/>
    </source>
</evidence>
<keyword evidence="5" id="KW-1185">Reference proteome</keyword>
<dbReference type="Gene3D" id="2.60.120.260">
    <property type="entry name" value="Galactose-binding domain-like"/>
    <property type="match status" value="2"/>
</dbReference>
<accession>A0ABV2M725</accession>
<reference evidence="4 5" key="1">
    <citation type="submission" date="2024-06" db="EMBL/GenBank/DDBJ databases">
        <title>Genomic Encyclopedia of Type Strains, Phase IV (KMG-IV): sequencing the most valuable type-strain genomes for metagenomic binning, comparative biology and taxonomic classification.</title>
        <authorList>
            <person name="Goeker M."/>
        </authorList>
    </citation>
    <scope>NUCLEOTIDE SEQUENCE [LARGE SCALE GENOMIC DNA]</scope>
    <source>
        <strain evidence="4 5">DSM 29492</strain>
    </source>
</reference>
<feature type="domain" description="PKD" evidence="3">
    <location>
        <begin position="368"/>
        <end position="453"/>
    </location>
</feature>
<dbReference type="RefSeq" id="WP_257465034.1">
    <property type="nucleotide sequence ID" value="NZ_BAABXP010000002.1"/>
</dbReference>
<evidence type="ECO:0000256" key="1">
    <source>
        <dbReference type="ARBA" id="ARBA00023295"/>
    </source>
</evidence>
<dbReference type="SMART" id="SM00089">
    <property type="entry name" value="PKD"/>
    <property type="match status" value="1"/>
</dbReference>